<evidence type="ECO:0000256" key="7">
    <source>
        <dbReference type="RuleBase" id="RU367100"/>
    </source>
</evidence>
<keyword evidence="4 7" id="KW-0812">Transmembrane</keyword>
<name>A0A4U0XD79_9PEZI</name>
<keyword evidence="5 7" id="KW-1133">Transmembrane helix</keyword>
<feature type="transmembrane region" description="Helical" evidence="7">
    <location>
        <begin position="53"/>
        <end position="75"/>
    </location>
</feature>
<dbReference type="EMBL" id="NAJQ01000237">
    <property type="protein sequence ID" value="TKA74141.1"/>
    <property type="molecule type" value="Genomic_DNA"/>
</dbReference>
<reference evidence="9 10" key="1">
    <citation type="submission" date="2017-03" db="EMBL/GenBank/DDBJ databases">
        <title>Genomes of endolithic fungi from Antarctica.</title>
        <authorList>
            <person name="Coleine C."/>
            <person name="Masonjones S."/>
            <person name="Stajich J.E."/>
        </authorList>
    </citation>
    <scope>NUCLEOTIDE SEQUENCE [LARGE SCALE GENOMIC DNA]</scope>
    <source>
        <strain evidence="9 10">CCFEE 5184</strain>
    </source>
</reference>
<dbReference type="InterPro" id="IPR038869">
    <property type="entry name" value="DLT1"/>
</dbReference>
<dbReference type="AlphaFoldDB" id="A0A4U0XD79"/>
<comment type="similarity">
    <text evidence="2 7">Belongs to the DLT1 family.</text>
</comment>
<evidence type="ECO:0000256" key="3">
    <source>
        <dbReference type="ARBA" id="ARBA00021353"/>
    </source>
</evidence>
<keyword evidence="6 7" id="KW-0472">Membrane</keyword>
<feature type="region of interest" description="Disordered" evidence="8">
    <location>
        <begin position="335"/>
        <end position="417"/>
    </location>
</feature>
<evidence type="ECO:0000256" key="5">
    <source>
        <dbReference type="ARBA" id="ARBA00022989"/>
    </source>
</evidence>
<evidence type="ECO:0000256" key="4">
    <source>
        <dbReference type="ARBA" id="ARBA00022692"/>
    </source>
</evidence>
<accession>A0A4U0XD79</accession>
<dbReference type="GO" id="GO:0016020">
    <property type="term" value="C:membrane"/>
    <property type="evidence" value="ECO:0007669"/>
    <property type="project" value="UniProtKB-SubCell"/>
</dbReference>
<sequence>MAPPSGRRRILPFRIPFFRIFYSTTYTLLYIFTLCILAITPTSLIYTAVEANAFQYIFMIGGVYILLAAITVFIYSSRLYTNRTVLVGVGKAYLPIEDGEVGKKVRKMIVKQLQRSAIVAWESRPRDLYGEILEAEKDGILPPETGSVGRNDYTLGRIIQIDPARPPWRIVRHPGWSSPSQRDDNEYPNVQFESVIAELPNLVEARAVSLAPVDPTMTPREENSMADPAVVDLLRRPATMAMRDYITQLSYLGLVNPPEVAQTFLRQYEHARFCGRPCTEGEFADLMATFSELLAGMIGLEPAIIEQIRAQTGEDASSISSADADALDDRALPRTNSTIDYRTPSPVPAQSPASSLLRSPVTAREAASRDITPFTTHQQDPSVESFGSVIHNVPHRAEDESFQQRNASSSSLESASMVSFASDAGSVIRHSAG</sequence>
<gene>
    <name evidence="7" type="primary">DLT1</name>
    <name evidence="9" type="ORF">B0A55_06823</name>
</gene>
<feature type="compositionally biased region" description="Low complexity" evidence="8">
    <location>
        <begin position="407"/>
        <end position="417"/>
    </location>
</feature>
<dbReference type="PANTHER" id="PTHR40021">
    <property type="entry name" value="DEFECT AT LOW TEMPERATURE PROTEIN 1"/>
    <property type="match status" value="1"/>
</dbReference>
<feature type="compositionally biased region" description="Polar residues" evidence="8">
    <location>
        <begin position="373"/>
        <end position="382"/>
    </location>
</feature>
<dbReference type="Proteomes" id="UP000309340">
    <property type="component" value="Unassembled WGS sequence"/>
</dbReference>
<evidence type="ECO:0000313" key="9">
    <source>
        <dbReference type="EMBL" id="TKA74141.1"/>
    </source>
</evidence>
<proteinExistence type="inferred from homology"/>
<feature type="transmembrane region" description="Helical" evidence="7">
    <location>
        <begin position="20"/>
        <end position="41"/>
    </location>
</feature>
<evidence type="ECO:0000256" key="2">
    <source>
        <dbReference type="ARBA" id="ARBA00005550"/>
    </source>
</evidence>
<dbReference type="STRING" id="329884.A0A4U0XD79"/>
<evidence type="ECO:0000256" key="6">
    <source>
        <dbReference type="ARBA" id="ARBA00023136"/>
    </source>
</evidence>
<evidence type="ECO:0000313" key="10">
    <source>
        <dbReference type="Proteomes" id="UP000309340"/>
    </source>
</evidence>
<dbReference type="OrthoDB" id="4096362at2759"/>
<evidence type="ECO:0000256" key="8">
    <source>
        <dbReference type="SAM" id="MobiDB-lite"/>
    </source>
</evidence>
<evidence type="ECO:0000256" key="1">
    <source>
        <dbReference type="ARBA" id="ARBA00002489"/>
    </source>
</evidence>
<protein>
    <recommendedName>
        <fullName evidence="3 7">Defect at low temperature protein 1</fullName>
    </recommendedName>
</protein>
<keyword evidence="10" id="KW-1185">Reference proteome</keyword>
<organism evidence="9 10">
    <name type="scientific">Friedmanniomyces simplex</name>
    <dbReference type="NCBI Taxonomy" id="329884"/>
    <lineage>
        <taxon>Eukaryota</taxon>
        <taxon>Fungi</taxon>
        <taxon>Dikarya</taxon>
        <taxon>Ascomycota</taxon>
        <taxon>Pezizomycotina</taxon>
        <taxon>Dothideomycetes</taxon>
        <taxon>Dothideomycetidae</taxon>
        <taxon>Mycosphaerellales</taxon>
        <taxon>Teratosphaeriaceae</taxon>
        <taxon>Friedmanniomyces</taxon>
    </lineage>
</organism>
<comment type="caution">
    <text evidence="9">The sequence shown here is derived from an EMBL/GenBank/DDBJ whole genome shotgun (WGS) entry which is preliminary data.</text>
</comment>
<dbReference type="PANTHER" id="PTHR40021:SF1">
    <property type="entry name" value="DEFECT AT LOW TEMPERATURE PROTEIN 1"/>
    <property type="match status" value="1"/>
</dbReference>
<comment type="function">
    <text evidence="1 7">Required for growth under high-pressure and low-temperature conditions.</text>
</comment>
<comment type="subcellular location">
    <subcellularLocation>
        <location evidence="7">Membrane</location>
        <topology evidence="7">Multi-pass membrane protein</topology>
    </subcellularLocation>
</comment>